<evidence type="ECO:0000256" key="4">
    <source>
        <dbReference type="ARBA" id="ARBA00023163"/>
    </source>
</evidence>
<dbReference type="Pfam" id="PF03861">
    <property type="entry name" value="ANTAR"/>
    <property type="match status" value="1"/>
</dbReference>
<dbReference type="RefSeq" id="WP_255890306.1">
    <property type="nucleotide sequence ID" value="NZ_JAFMZM010000003.1"/>
</dbReference>
<dbReference type="Gene3D" id="3.30.450.40">
    <property type="match status" value="1"/>
</dbReference>
<dbReference type="SUPFAM" id="SSF52172">
    <property type="entry name" value="CheY-like"/>
    <property type="match status" value="1"/>
</dbReference>
<dbReference type="InterPro" id="IPR029016">
    <property type="entry name" value="GAF-like_dom_sf"/>
</dbReference>
<dbReference type="PROSITE" id="PS50921">
    <property type="entry name" value="ANTAR"/>
    <property type="match status" value="1"/>
</dbReference>
<dbReference type="InterPro" id="IPR012074">
    <property type="entry name" value="GAF_ANTAR"/>
</dbReference>
<gene>
    <name evidence="7" type="ORF">ACFQO6_01455</name>
</gene>
<keyword evidence="8" id="KW-1185">Reference proteome</keyword>
<evidence type="ECO:0000313" key="7">
    <source>
        <dbReference type="EMBL" id="MFC7358918.1"/>
    </source>
</evidence>
<feature type="region of interest" description="Disordered" evidence="5">
    <location>
        <begin position="233"/>
        <end position="252"/>
    </location>
</feature>
<keyword evidence="4" id="KW-0804">Transcription</keyword>
<organism evidence="7 8">
    <name type="scientific">Nocardioides astragali</name>
    <dbReference type="NCBI Taxonomy" id="1776736"/>
    <lineage>
        <taxon>Bacteria</taxon>
        <taxon>Bacillati</taxon>
        <taxon>Actinomycetota</taxon>
        <taxon>Actinomycetes</taxon>
        <taxon>Propionibacteriales</taxon>
        <taxon>Nocardioidaceae</taxon>
        <taxon>Nocardioides</taxon>
    </lineage>
</organism>
<sequence>MNDDIGARELARELARLAERMALSPGPEQTAAEVVDYARQQLDANYAGITLVRRRGRLQTVAPTHPIVERADLLQEELGEGPCHDNAWQCATLVSQDLAAEPRWPAWAPMAVELGLRSALGVELLNRAEDRRLGSVNLFWTQPRSFTPDEIALAHLISRHAAIALVASYTLEGLTLALDGRKRIGQAQGILMERHGLTEEQAFAVLKRYSQDFNVKLRDVAERLVQTKRLPDKRPVARLGEPPVDSGAATSA</sequence>
<evidence type="ECO:0000256" key="5">
    <source>
        <dbReference type="SAM" id="MobiDB-lite"/>
    </source>
</evidence>
<dbReference type="InterPro" id="IPR011006">
    <property type="entry name" value="CheY-like_superfamily"/>
</dbReference>
<proteinExistence type="predicted"/>
<dbReference type="Gene3D" id="1.10.10.10">
    <property type="entry name" value="Winged helix-like DNA-binding domain superfamily/Winged helix DNA-binding domain"/>
    <property type="match status" value="1"/>
</dbReference>
<protein>
    <submittedName>
        <fullName evidence="7">GAF and ANTAR domain-containing protein</fullName>
    </submittedName>
</protein>
<dbReference type="EMBL" id="JBHTCH010000001">
    <property type="protein sequence ID" value="MFC7358918.1"/>
    <property type="molecule type" value="Genomic_DNA"/>
</dbReference>
<dbReference type="InterPro" id="IPR003018">
    <property type="entry name" value="GAF"/>
</dbReference>
<evidence type="ECO:0000256" key="3">
    <source>
        <dbReference type="ARBA" id="ARBA00023015"/>
    </source>
</evidence>
<keyword evidence="2" id="KW-0418">Kinase</keyword>
<evidence type="ECO:0000256" key="2">
    <source>
        <dbReference type="ARBA" id="ARBA00022777"/>
    </source>
</evidence>
<evidence type="ECO:0000256" key="1">
    <source>
        <dbReference type="ARBA" id="ARBA00022679"/>
    </source>
</evidence>
<comment type="caution">
    <text evidence="7">The sequence shown here is derived from an EMBL/GenBank/DDBJ whole genome shotgun (WGS) entry which is preliminary data.</text>
</comment>
<keyword evidence="1" id="KW-0808">Transferase</keyword>
<accession>A0ABW2MZS8</accession>
<dbReference type="SUPFAM" id="SSF55781">
    <property type="entry name" value="GAF domain-like"/>
    <property type="match status" value="1"/>
</dbReference>
<name>A0ABW2MZS8_9ACTN</name>
<evidence type="ECO:0000259" key="6">
    <source>
        <dbReference type="PROSITE" id="PS50921"/>
    </source>
</evidence>
<feature type="domain" description="ANTAR" evidence="6">
    <location>
        <begin position="164"/>
        <end position="225"/>
    </location>
</feature>
<reference evidence="8" key="1">
    <citation type="journal article" date="2019" name="Int. J. Syst. Evol. Microbiol.">
        <title>The Global Catalogue of Microorganisms (GCM) 10K type strain sequencing project: providing services to taxonomists for standard genome sequencing and annotation.</title>
        <authorList>
            <consortium name="The Broad Institute Genomics Platform"/>
            <consortium name="The Broad Institute Genome Sequencing Center for Infectious Disease"/>
            <person name="Wu L."/>
            <person name="Ma J."/>
        </authorList>
    </citation>
    <scope>NUCLEOTIDE SEQUENCE [LARGE SCALE GENOMIC DNA]</scope>
    <source>
        <strain evidence="8">FCH27</strain>
    </source>
</reference>
<dbReference type="Pfam" id="PF13185">
    <property type="entry name" value="GAF_2"/>
    <property type="match status" value="1"/>
</dbReference>
<keyword evidence="3" id="KW-0805">Transcription regulation</keyword>
<evidence type="ECO:0000313" key="8">
    <source>
        <dbReference type="Proteomes" id="UP001596524"/>
    </source>
</evidence>
<dbReference type="InterPro" id="IPR005561">
    <property type="entry name" value="ANTAR"/>
</dbReference>
<dbReference type="PIRSF" id="PIRSF036625">
    <property type="entry name" value="GAF_ANTAR"/>
    <property type="match status" value="1"/>
</dbReference>
<dbReference type="InterPro" id="IPR036388">
    <property type="entry name" value="WH-like_DNA-bd_sf"/>
</dbReference>
<dbReference type="SMART" id="SM00065">
    <property type="entry name" value="GAF"/>
    <property type="match status" value="1"/>
</dbReference>
<dbReference type="SMART" id="SM01012">
    <property type="entry name" value="ANTAR"/>
    <property type="match status" value="1"/>
</dbReference>
<dbReference type="Proteomes" id="UP001596524">
    <property type="component" value="Unassembled WGS sequence"/>
</dbReference>